<feature type="chain" id="PRO_5004082618" evidence="1">
    <location>
        <begin position="25"/>
        <end position="321"/>
    </location>
</feature>
<proteinExistence type="predicted"/>
<keyword evidence="3" id="KW-1185">Reference proteome</keyword>
<dbReference type="eggNOG" id="COG4318">
    <property type="taxonomic scope" value="Bacteria"/>
</dbReference>
<protein>
    <submittedName>
        <fullName evidence="2">ParB-like nuclease</fullName>
    </submittedName>
</protein>
<keyword evidence="1" id="KW-0732">Signal</keyword>
<dbReference type="Proteomes" id="UP000012019">
    <property type="component" value="Unassembled WGS sequence"/>
</dbReference>
<dbReference type="CDD" id="cd16390">
    <property type="entry name" value="ParB_N_Srx_like"/>
    <property type="match status" value="1"/>
</dbReference>
<dbReference type="InterPro" id="IPR014956">
    <property type="entry name" value="ParBc_2"/>
</dbReference>
<dbReference type="Pfam" id="PF08857">
    <property type="entry name" value="ParBc_2"/>
    <property type="match status" value="1"/>
</dbReference>
<name>M7P3T2_9GAMM</name>
<gene>
    <name evidence="2" type="ORF">MPL1_01154</name>
</gene>
<comment type="caution">
    <text evidence="2">The sequence shown here is derived from an EMBL/GenBank/DDBJ whole genome shotgun (WGS) entry which is preliminary data.</text>
</comment>
<dbReference type="Gene3D" id="3.90.1530.10">
    <property type="entry name" value="Conserved hypothetical protein from pyrococcus furiosus pfu- 392566-001, ParB domain"/>
    <property type="match status" value="1"/>
</dbReference>
<reference evidence="2 3" key="1">
    <citation type="journal article" date="2013" name="Genome Announc.">
        <title>Draft Genome Sequence of Methylophaga lonarensis MPLT, a Haloalkaliphilic (Non-Methane-Utilizing) Methylotroph.</title>
        <authorList>
            <person name="Shetty S.A."/>
            <person name="Marathe N.P."/>
            <person name="Munot H."/>
            <person name="Antony C.P."/>
            <person name="Dhotre D.P."/>
            <person name="Murrell J.C."/>
            <person name="Shouche Y.S."/>
        </authorList>
    </citation>
    <scope>NUCLEOTIDE SEQUENCE [LARGE SCALE GENOMIC DNA]</scope>
    <source>
        <strain evidence="2 3">MPL</strain>
    </source>
</reference>
<dbReference type="PATRIC" id="fig|1286106.3.peg.233"/>
<dbReference type="SUPFAM" id="SSF110849">
    <property type="entry name" value="ParB/Sulfiredoxin"/>
    <property type="match status" value="1"/>
</dbReference>
<dbReference type="OrthoDB" id="323572at2"/>
<dbReference type="STRING" id="1286106.MPL1_01154"/>
<evidence type="ECO:0000313" key="3">
    <source>
        <dbReference type="Proteomes" id="UP000012019"/>
    </source>
</evidence>
<sequence length="321" mass="37115">MNNLIKFFIVTLGGLSLLSQAAFADHHSLENVKKGDVIPVTLKQLKPTQASVGYDQIYYKLGRYQFDTEKLFDEMCENNGQKAISKFSRSSNPADMSSYQCTDEIGAKPTDMKTVVIGPDNGLYLTDGHHTFNVLWHMENGGPDFKVHVVVADDYRHLSDMEAFWSQMKDDNNLLLLDDKFQPIEHNQLPTSLGLNNFYNNPYRALMYYTRKIAWEKPKPAFNYVEFYWGKEIFDKIDLSKYDLNSEQGYKKAVEDTAQVILSVDTNNVGGTMRSAERLGQFKGFDKKEFEKLFRKNQKIDYMLRYKKQLNQQGIEHRKAS</sequence>
<evidence type="ECO:0000256" key="1">
    <source>
        <dbReference type="SAM" id="SignalP"/>
    </source>
</evidence>
<organism evidence="2 3">
    <name type="scientific">Methylophaga lonarensis MPL</name>
    <dbReference type="NCBI Taxonomy" id="1286106"/>
    <lineage>
        <taxon>Bacteria</taxon>
        <taxon>Pseudomonadati</taxon>
        <taxon>Pseudomonadota</taxon>
        <taxon>Gammaproteobacteria</taxon>
        <taxon>Thiotrichales</taxon>
        <taxon>Piscirickettsiaceae</taxon>
        <taxon>Methylophaga</taxon>
    </lineage>
</organism>
<dbReference type="InterPro" id="IPR036086">
    <property type="entry name" value="ParB/Sulfiredoxin_sf"/>
</dbReference>
<dbReference type="RefSeq" id="WP_009725288.1">
    <property type="nucleotide sequence ID" value="NZ_APHR01000005.1"/>
</dbReference>
<accession>M7P3T2</accession>
<dbReference type="EMBL" id="APHR01000005">
    <property type="protein sequence ID" value="EMR14171.1"/>
    <property type="molecule type" value="Genomic_DNA"/>
</dbReference>
<feature type="signal peptide" evidence="1">
    <location>
        <begin position="1"/>
        <end position="24"/>
    </location>
</feature>
<evidence type="ECO:0000313" key="2">
    <source>
        <dbReference type="EMBL" id="EMR14171.1"/>
    </source>
</evidence>
<dbReference type="AlphaFoldDB" id="M7P3T2"/>